<evidence type="ECO:0000256" key="2">
    <source>
        <dbReference type="SAM" id="Phobius"/>
    </source>
</evidence>
<protein>
    <recommendedName>
        <fullName evidence="3">PknH-like extracellular domain-containing protein</fullName>
    </recommendedName>
</protein>
<dbReference type="EMBL" id="JACHMH010000001">
    <property type="protein sequence ID" value="MBB4678795.1"/>
    <property type="molecule type" value="Genomic_DNA"/>
</dbReference>
<dbReference type="Pfam" id="PF14032">
    <property type="entry name" value="PknH_C"/>
    <property type="match status" value="1"/>
</dbReference>
<organism evidence="4 5">
    <name type="scientific">Crossiella cryophila</name>
    <dbReference type="NCBI Taxonomy" id="43355"/>
    <lineage>
        <taxon>Bacteria</taxon>
        <taxon>Bacillati</taxon>
        <taxon>Actinomycetota</taxon>
        <taxon>Actinomycetes</taxon>
        <taxon>Pseudonocardiales</taxon>
        <taxon>Pseudonocardiaceae</taxon>
        <taxon>Crossiella</taxon>
    </lineage>
</organism>
<feature type="compositionally biased region" description="Pro residues" evidence="1">
    <location>
        <begin position="1"/>
        <end position="13"/>
    </location>
</feature>
<keyword evidence="2" id="KW-0472">Membrane</keyword>
<feature type="transmembrane region" description="Helical" evidence="2">
    <location>
        <begin position="29"/>
        <end position="51"/>
    </location>
</feature>
<feature type="region of interest" description="Disordered" evidence="1">
    <location>
        <begin position="1"/>
        <end position="22"/>
    </location>
</feature>
<evidence type="ECO:0000259" key="3">
    <source>
        <dbReference type="Pfam" id="PF14032"/>
    </source>
</evidence>
<sequence length="244" mass="25361">MHQPPPAGEPPQPDTSGLHTAQPRPRRRLWWILGATTAILAVGAGITWWLWPSGMGAVPGTVQASVLPAEEVSKALGQTLRSQHGTSEPPPALSADPLECAVAVGPATQAVYANGWTSFGSVTYQDSDTQADHTVTQVIGLYPTSDDASQVFATVSNGIANCPTAVRAGGAAGHRASQWNYELHTATAEAVSWVATQDAGDGWACHRQARLKGRAVLQVAVCQAGDSRQVAGTIADQLAARVSG</sequence>
<accession>A0A7W7CCW8</accession>
<reference evidence="4 5" key="1">
    <citation type="submission" date="2020-08" db="EMBL/GenBank/DDBJ databases">
        <title>Sequencing the genomes of 1000 actinobacteria strains.</title>
        <authorList>
            <person name="Klenk H.-P."/>
        </authorList>
    </citation>
    <scope>NUCLEOTIDE SEQUENCE [LARGE SCALE GENOMIC DNA]</scope>
    <source>
        <strain evidence="4 5">DSM 44230</strain>
    </source>
</reference>
<evidence type="ECO:0000313" key="4">
    <source>
        <dbReference type="EMBL" id="MBB4678795.1"/>
    </source>
</evidence>
<evidence type="ECO:0000313" key="5">
    <source>
        <dbReference type="Proteomes" id="UP000533598"/>
    </source>
</evidence>
<comment type="caution">
    <text evidence="4">The sequence shown here is derived from an EMBL/GenBank/DDBJ whole genome shotgun (WGS) entry which is preliminary data.</text>
</comment>
<dbReference type="InterPro" id="IPR038232">
    <property type="entry name" value="PknH-like_Extracell_sf"/>
</dbReference>
<gene>
    <name evidence="4" type="ORF">HNR67_004913</name>
</gene>
<dbReference type="AlphaFoldDB" id="A0A7W7CCW8"/>
<dbReference type="Gene3D" id="3.40.1000.70">
    <property type="entry name" value="PknH-like extracellular domain"/>
    <property type="match status" value="1"/>
</dbReference>
<dbReference type="Proteomes" id="UP000533598">
    <property type="component" value="Unassembled WGS sequence"/>
</dbReference>
<evidence type="ECO:0000256" key="1">
    <source>
        <dbReference type="SAM" id="MobiDB-lite"/>
    </source>
</evidence>
<proteinExistence type="predicted"/>
<name>A0A7W7CCW8_9PSEU</name>
<feature type="domain" description="PknH-like extracellular" evidence="3">
    <location>
        <begin position="59"/>
        <end position="241"/>
    </location>
</feature>
<keyword evidence="5" id="KW-1185">Reference proteome</keyword>
<keyword evidence="2" id="KW-1133">Transmembrane helix</keyword>
<dbReference type="InterPro" id="IPR026954">
    <property type="entry name" value="PknH-like_Extracell"/>
</dbReference>
<keyword evidence="2" id="KW-0812">Transmembrane</keyword>